<protein>
    <recommendedName>
        <fullName evidence="6">UBC core domain-containing protein</fullName>
    </recommendedName>
</protein>
<evidence type="ECO:0000256" key="2">
    <source>
        <dbReference type="ARBA" id="ARBA00022786"/>
    </source>
</evidence>
<keyword evidence="4" id="KW-0547">Nucleotide-binding</keyword>
<comment type="caution">
    <text evidence="7">The sequence shown here is derived from an EMBL/GenBank/DDBJ whole genome shotgun (WGS) entry which is preliminary data.</text>
</comment>
<dbReference type="PROSITE" id="PS00183">
    <property type="entry name" value="UBC_1"/>
    <property type="match status" value="1"/>
</dbReference>
<keyword evidence="1" id="KW-0808">Transferase</keyword>
<dbReference type="InterPro" id="IPR000608">
    <property type="entry name" value="UBC"/>
</dbReference>
<evidence type="ECO:0000256" key="3">
    <source>
        <dbReference type="PROSITE-ProRule" id="PRU10133"/>
    </source>
</evidence>
<dbReference type="PANTHER" id="PTHR24068">
    <property type="entry name" value="UBIQUITIN-CONJUGATING ENZYME E2"/>
    <property type="match status" value="1"/>
</dbReference>
<dbReference type="Pfam" id="PF00179">
    <property type="entry name" value="UQ_con"/>
    <property type="match status" value="1"/>
</dbReference>
<reference evidence="7 8" key="1">
    <citation type="submission" date="2022-05" db="EMBL/GenBank/DDBJ databases">
        <authorList>
            <consortium name="Genoscope - CEA"/>
            <person name="William W."/>
        </authorList>
    </citation>
    <scope>NUCLEOTIDE SEQUENCE [LARGE SCALE GENOMIC DNA]</scope>
</reference>
<name>A0ABN8M0Z2_9CNID</name>
<sequence length="221" mass="24554">MQRATRMKRELDILSREPPPGISCWIVDDQIDKLQAEIVGSDGTPYAGGSFRLEIHLPERYPFYPPKVKFVTKIYHPNIDGNGRICLDTLQMPPKGAWKPALNISTVLTSIQLLMAEPNPDDPLVAEISEEFKFNRPQFLQKAKEWTQKYATGHKISAAASVKGSLVGQRGNEESSSDSEEASSDEENAENNPRVCRTQGTKRGSSARLPSECKILKQANA</sequence>
<feature type="domain" description="UBC core" evidence="6">
    <location>
        <begin position="2"/>
        <end position="152"/>
    </location>
</feature>
<evidence type="ECO:0000256" key="4">
    <source>
        <dbReference type="RuleBase" id="RU362109"/>
    </source>
</evidence>
<comment type="similarity">
    <text evidence="4">Belongs to the ubiquitin-conjugating enzyme family.</text>
</comment>
<dbReference type="EMBL" id="CALNXI010000207">
    <property type="protein sequence ID" value="CAH3022121.1"/>
    <property type="molecule type" value="Genomic_DNA"/>
</dbReference>
<gene>
    <name evidence="7" type="ORF">PEVE_00014227</name>
</gene>
<dbReference type="SMART" id="SM00212">
    <property type="entry name" value="UBCc"/>
    <property type="match status" value="1"/>
</dbReference>
<dbReference type="Proteomes" id="UP001159427">
    <property type="component" value="Unassembled WGS sequence"/>
</dbReference>
<feature type="region of interest" description="Disordered" evidence="5">
    <location>
        <begin position="163"/>
        <end position="221"/>
    </location>
</feature>
<feature type="compositionally biased region" description="Acidic residues" evidence="5">
    <location>
        <begin position="175"/>
        <end position="189"/>
    </location>
</feature>
<evidence type="ECO:0000259" key="6">
    <source>
        <dbReference type="PROSITE" id="PS50127"/>
    </source>
</evidence>
<dbReference type="Gene3D" id="3.10.110.10">
    <property type="entry name" value="Ubiquitin Conjugating Enzyme"/>
    <property type="match status" value="1"/>
</dbReference>
<evidence type="ECO:0000313" key="8">
    <source>
        <dbReference type="Proteomes" id="UP001159427"/>
    </source>
</evidence>
<feature type="active site" description="Glycyl thioester intermediate" evidence="3">
    <location>
        <position position="86"/>
    </location>
</feature>
<proteinExistence type="inferred from homology"/>
<evidence type="ECO:0000256" key="5">
    <source>
        <dbReference type="SAM" id="MobiDB-lite"/>
    </source>
</evidence>
<dbReference type="SUPFAM" id="SSF54495">
    <property type="entry name" value="UBC-like"/>
    <property type="match status" value="1"/>
</dbReference>
<dbReference type="InterPro" id="IPR023313">
    <property type="entry name" value="UBQ-conjugating_AS"/>
</dbReference>
<dbReference type="PROSITE" id="PS50127">
    <property type="entry name" value="UBC_2"/>
    <property type="match status" value="1"/>
</dbReference>
<keyword evidence="2 4" id="KW-0833">Ubl conjugation pathway</keyword>
<organism evidence="7 8">
    <name type="scientific">Porites evermanni</name>
    <dbReference type="NCBI Taxonomy" id="104178"/>
    <lineage>
        <taxon>Eukaryota</taxon>
        <taxon>Metazoa</taxon>
        <taxon>Cnidaria</taxon>
        <taxon>Anthozoa</taxon>
        <taxon>Hexacorallia</taxon>
        <taxon>Scleractinia</taxon>
        <taxon>Fungiina</taxon>
        <taxon>Poritidae</taxon>
        <taxon>Porites</taxon>
    </lineage>
</organism>
<keyword evidence="4" id="KW-0067">ATP-binding</keyword>
<dbReference type="InterPro" id="IPR016135">
    <property type="entry name" value="UBQ-conjugating_enzyme/RWD"/>
</dbReference>
<keyword evidence="8" id="KW-1185">Reference proteome</keyword>
<evidence type="ECO:0000313" key="7">
    <source>
        <dbReference type="EMBL" id="CAH3022121.1"/>
    </source>
</evidence>
<accession>A0ABN8M0Z2</accession>
<evidence type="ECO:0000256" key="1">
    <source>
        <dbReference type="ARBA" id="ARBA00022679"/>
    </source>
</evidence>
<dbReference type="CDD" id="cd23805">
    <property type="entry name" value="UBCc_UBE2T"/>
    <property type="match status" value="1"/>
</dbReference>